<dbReference type="PANTHER" id="PTHR40254">
    <property type="entry name" value="BLR0577 PROTEIN"/>
    <property type="match status" value="1"/>
</dbReference>
<keyword evidence="1" id="KW-1133">Transmembrane helix</keyword>
<evidence type="ECO:0000256" key="1">
    <source>
        <dbReference type="SAM" id="Phobius"/>
    </source>
</evidence>
<gene>
    <name evidence="3" type="ORF">CU103_20100</name>
</gene>
<dbReference type="AlphaFoldDB" id="A0A2P7B6P7"/>
<keyword evidence="4" id="KW-1185">Reference proteome</keyword>
<dbReference type="InterPro" id="IPR052189">
    <property type="entry name" value="L-asp_N-monooxygenase_NS-form"/>
</dbReference>
<dbReference type="GO" id="GO:0016787">
    <property type="term" value="F:hydrolase activity"/>
    <property type="evidence" value="ECO:0007669"/>
    <property type="project" value="UniProtKB-KW"/>
</dbReference>
<dbReference type="SUPFAM" id="SSF51905">
    <property type="entry name" value="FAD/NAD(P)-binding domain"/>
    <property type="match status" value="1"/>
</dbReference>
<organism evidence="3 4">
    <name type="scientific">Phyllobacterium sophorae</name>
    <dbReference type="NCBI Taxonomy" id="1520277"/>
    <lineage>
        <taxon>Bacteria</taxon>
        <taxon>Pseudomonadati</taxon>
        <taxon>Pseudomonadota</taxon>
        <taxon>Alphaproteobacteria</taxon>
        <taxon>Hyphomicrobiales</taxon>
        <taxon>Phyllobacteriaceae</taxon>
        <taxon>Phyllobacterium</taxon>
    </lineage>
</organism>
<dbReference type="InterPro" id="IPR038732">
    <property type="entry name" value="HpyO/CreE_NAD-binding"/>
</dbReference>
<reference evidence="4" key="1">
    <citation type="submission" date="2017-11" db="EMBL/GenBank/DDBJ databases">
        <authorList>
            <person name="Kuznetsova I."/>
            <person name="Sazanova A."/>
            <person name="Chirak E."/>
            <person name="Safronova V."/>
            <person name="Willems A."/>
        </authorList>
    </citation>
    <scope>NUCLEOTIDE SEQUENCE [LARGE SCALE GENOMIC DNA]</scope>
    <source>
        <strain evidence="4">CCBAU 03422</strain>
    </source>
</reference>
<dbReference type="Gene3D" id="3.50.50.60">
    <property type="entry name" value="FAD/NAD(P)-binding domain"/>
    <property type="match status" value="2"/>
</dbReference>
<dbReference type="Proteomes" id="UP000241764">
    <property type="component" value="Unassembled WGS sequence"/>
</dbReference>
<dbReference type="InterPro" id="IPR036188">
    <property type="entry name" value="FAD/NAD-bd_sf"/>
</dbReference>
<evidence type="ECO:0000259" key="2">
    <source>
        <dbReference type="Pfam" id="PF13454"/>
    </source>
</evidence>
<comment type="caution">
    <text evidence="3">The sequence shown here is derived from an EMBL/GenBank/DDBJ whole genome shotgun (WGS) entry which is preliminary data.</text>
</comment>
<dbReference type="OrthoDB" id="101972at2"/>
<accession>A0A2P7B6P7</accession>
<evidence type="ECO:0000313" key="3">
    <source>
        <dbReference type="EMBL" id="PSH62143.1"/>
    </source>
</evidence>
<keyword evidence="1" id="KW-0812">Transmembrane</keyword>
<protein>
    <submittedName>
        <fullName evidence="3">Hydroxyacylglutathione hydrolase</fullName>
    </submittedName>
</protein>
<name>A0A2P7B6P7_9HYPH</name>
<keyword evidence="3" id="KW-0378">Hydrolase</keyword>
<feature type="domain" description="FAD-dependent urate hydroxylase HpyO/Asp monooxygenase CreE-like FAD/NAD(P)-binding" evidence="2">
    <location>
        <begin position="36"/>
        <end position="188"/>
    </location>
</feature>
<feature type="transmembrane region" description="Helical" evidence="1">
    <location>
        <begin position="29"/>
        <end position="52"/>
    </location>
</feature>
<evidence type="ECO:0000313" key="4">
    <source>
        <dbReference type="Proteomes" id="UP000241764"/>
    </source>
</evidence>
<proteinExistence type="predicted"/>
<dbReference type="PANTHER" id="PTHR40254:SF1">
    <property type="entry name" value="BLR0577 PROTEIN"/>
    <property type="match status" value="1"/>
</dbReference>
<keyword evidence="1" id="KW-0472">Membrane</keyword>
<sequence>MAPDVSQYGTLWRNCRRGPSPGKLEGKPIVTAVVVAIIGGGFSGTAIAYHLAAQTRRSDVEIVVIEPRQRLGGGLAYSSQDPAHRINVPAAKMTMISAEPEHFTRWLADDATSAEDVLARTTKGDEFPQRSVFGRYVRNHVEPFLETGRIRHERATALSITPVGARYSIALTDEKNVDADIVVVATTHPLPSIPNALRPLIGSPRFIADPYAENAHQEIEQDHAVLVVGTGLTAADVIASLDKNGHRGAIVALSRHGYRSRGHATQANEPFGSFGYDETAFSLLKTVRQVLKEAQNKSLTWHPVLDALRDQAPAIWTALPSHERRRLVRHLRALWDVHRFRVAPQVEDVLDRRLSEGTLQILAASLHSAHETSRRFTVSYRRRFTQNIENIGFDAIIITTGPAHAAIAQSNPAVQSLFNQGLLASDPVGLGLHAAKTGQAIGKKEEIIDNLFIGGPLARGTFGELMGVPEVTRYAEFIAERVRERALEALQDKQTAARRKG</sequence>
<dbReference type="Pfam" id="PF13454">
    <property type="entry name" value="NAD_binding_9"/>
    <property type="match status" value="1"/>
</dbReference>
<dbReference type="EMBL" id="PGGM01000010">
    <property type="protein sequence ID" value="PSH62143.1"/>
    <property type="molecule type" value="Genomic_DNA"/>
</dbReference>